<feature type="region of interest" description="Disordered" evidence="6">
    <location>
        <begin position="630"/>
        <end position="662"/>
    </location>
</feature>
<evidence type="ECO:0000256" key="4">
    <source>
        <dbReference type="ARBA" id="ARBA00022801"/>
    </source>
</evidence>
<dbReference type="InterPro" id="IPR030378">
    <property type="entry name" value="G_CP_dom"/>
</dbReference>
<evidence type="ECO:0000256" key="6">
    <source>
        <dbReference type="SAM" id="MobiDB-lite"/>
    </source>
</evidence>
<protein>
    <recommendedName>
        <fullName evidence="7">CP-type G domain-containing protein</fullName>
    </recommendedName>
</protein>
<accession>A0A2T9Y1I6</accession>
<dbReference type="STRING" id="133385.A0A2T9Y1I6"/>
<evidence type="ECO:0000313" key="9">
    <source>
        <dbReference type="Proteomes" id="UP000245383"/>
    </source>
</evidence>
<comment type="caution">
    <text evidence="8">The sequence shown here is derived from an EMBL/GenBank/DDBJ whole genome shotgun (WGS) entry which is preliminary data.</text>
</comment>
<dbReference type="GO" id="GO:0005525">
    <property type="term" value="F:GTP binding"/>
    <property type="evidence" value="ECO:0007669"/>
    <property type="project" value="UniProtKB-KW"/>
</dbReference>
<keyword evidence="9" id="KW-1185">Reference proteome</keyword>
<organism evidence="8 9">
    <name type="scientific">Smittium simulii</name>
    <dbReference type="NCBI Taxonomy" id="133385"/>
    <lineage>
        <taxon>Eukaryota</taxon>
        <taxon>Fungi</taxon>
        <taxon>Fungi incertae sedis</taxon>
        <taxon>Zoopagomycota</taxon>
        <taxon>Kickxellomycotina</taxon>
        <taxon>Harpellomycetes</taxon>
        <taxon>Harpellales</taxon>
        <taxon>Legeriomycetaceae</taxon>
        <taxon>Smittium</taxon>
    </lineage>
</organism>
<dbReference type="SUPFAM" id="SSF52540">
    <property type="entry name" value="P-loop containing nucleoside triphosphate hydrolases"/>
    <property type="match status" value="1"/>
</dbReference>
<comment type="subcellular location">
    <subcellularLocation>
        <location evidence="1">Cytoplasm</location>
    </subcellularLocation>
</comment>
<evidence type="ECO:0000256" key="2">
    <source>
        <dbReference type="ARBA" id="ARBA00022490"/>
    </source>
</evidence>
<dbReference type="GO" id="GO:0000054">
    <property type="term" value="P:ribosomal subunit export from nucleus"/>
    <property type="evidence" value="ECO:0007669"/>
    <property type="project" value="TreeGrafter"/>
</dbReference>
<dbReference type="OrthoDB" id="61815at2759"/>
<reference evidence="8 9" key="1">
    <citation type="journal article" date="2018" name="MBio">
        <title>Comparative Genomics Reveals the Core Gene Toolbox for the Fungus-Insect Symbiosis.</title>
        <authorList>
            <person name="Wang Y."/>
            <person name="Stata M."/>
            <person name="Wang W."/>
            <person name="Stajich J.E."/>
            <person name="White M.M."/>
            <person name="Moncalvo J.M."/>
        </authorList>
    </citation>
    <scope>NUCLEOTIDE SEQUENCE [LARGE SCALE GENOMIC DNA]</scope>
    <source>
        <strain evidence="8 9">SWE-8-4</strain>
    </source>
</reference>
<dbReference type="InterPro" id="IPR043358">
    <property type="entry name" value="GNL1-like"/>
</dbReference>
<evidence type="ECO:0000256" key="3">
    <source>
        <dbReference type="ARBA" id="ARBA00022741"/>
    </source>
</evidence>
<proteinExistence type="predicted"/>
<dbReference type="PANTHER" id="PTHR45709:SF2">
    <property type="entry name" value="LARGE SUBUNIT GTPASE 1 HOMOLOG"/>
    <property type="match status" value="1"/>
</dbReference>
<dbReference type="PANTHER" id="PTHR45709">
    <property type="entry name" value="LARGE SUBUNIT GTPASE 1 HOMOLOG-RELATED"/>
    <property type="match status" value="1"/>
</dbReference>
<feature type="domain" description="CP-type G" evidence="7">
    <location>
        <begin position="162"/>
        <end position="414"/>
    </location>
</feature>
<evidence type="ECO:0000313" key="8">
    <source>
        <dbReference type="EMBL" id="PVU86180.1"/>
    </source>
</evidence>
<evidence type="ECO:0000259" key="7">
    <source>
        <dbReference type="PROSITE" id="PS51721"/>
    </source>
</evidence>
<keyword evidence="3" id="KW-0547">Nucleotide-binding</keyword>
<dbReference type="Gene3D" id="3.40.50.300">
    <property type="entry name" value="P-loop containing nucleotide triphosphate hydrolases"/>
    <property type="match status" value="2"/>
</dbReference>
<gene>
    <name evidence="8" type="ORF">BB561_006792</name>
</gene>
<evidence type="ECO:0000256" key="5">
    <source>
        <dbReference type="ARBA" id="ARBA00023134"/>
    </source>
</evidence>
<sequence>MSRAKFNEKGLGKALLRNRFKGQRRTTDTEGMLHTTELNDGAKWVRLQSITEQKDLDDFLHTAELQEKDFTAEKQNVKIITDTSINPFLLTADQEKDTLEKHIQNKDRLKVPRRPMWTKQTSAEELHRLERESFLNWRRDLATLQEDEGFLLTPFERNLEVWRQLWRVLERSQVIVQIVDARNPLVFRSEDLEIYINEIDSTKKSILLINKADMLTHKQREMWADYFEANNIEYMFFSAKDATTNQADQTEIIAKRERLLEEKTLQTVNAIKNLALNPYDEIDDLSHSSHVNDSHIKAEVEAELNLLKEKEFNEKIHKVQISSEDRRTRVLTPEELVGLLISESSPPKNSDGSSNKITIGLVGYPNVGKSSTINSLVGAKKVSVGSMPGKTKHFQTIPLTGDITLCDCPGLVFPTFATTTADMVCNGVLPIDQLREYSGPAALISRRIPKWVIEATYGINIYIKSAEEGGDGIPTAEELLISYAAARGLAKSSQGNPDESRAARRILKDYVDGKLLFTHAPPTVEQKKFNADLYDPSTFSSKIEFEEDEQGNIASITISSDKKKIALASSWFGKKNIDEIDSQFFIDKSKLKPVIKKSLGAESTFGRRVDDKGREIAYVDSVDSAISDATKHLESEKTKNKGGKKHKKGKKNVKVHSGSIYE</sequence>
<name>A0A2T9Y1I6_9FUNG</name>
<dbReference type="InterPro" id="IPR027417">
    <property type="entry name" value="P-loop_NTPase"/>
</dbReference>
<dbReference type="Proteomes" id="UP000245383">
    <property type="component" value="Unassembled WGS sequence"/>
</dbReference>
<feature type="compositionally biased region" description="Basic and acidic residues" evidence="6">
    <location>
        <begin position="630"/>
        <end position="639"/>
    </location>
</feature>
<feature type="compositionally biased region" description="Basic residues" evidence="6">
    <location>
        <begin position="640"/>
        <end position="654"/>
    </location>
</feature>
<dbReference type="GO" id="GO:0005829">
    <property type="term" value="C:cytosol"/>
    <property type="evidence" value="ECO:0007669"/>
    <property type="project" value="TreeGrafter"/>
</dbReference>
<dbReference type="AlphaFoldDB" id="A0A2T9Y1I6"/>
<dbReference type="InterPro" id="IPR006073">
    <property type="entry name" value="GTP-bd"/>
</dbReference>
<dbReference type="GO" id="GO:0003924">
    <property type="term" value="F:GTPase activity"/>
    <property type="evidence" value="ECO:0007669"/>
    <property type="project" value="InterPro"/>
</dbReference>
<keyword evidence="2" id="KW-0963">Cytoplasm</keyword>
<dbReference type="PROSITE" id="PS51721">
    <property type="entry name" value="G_CP"/>
    <property type="match status" value="1"/>
</dbReference>
<dbReference type="Pfam" id="PF01926">
    <property type="entry name" value="MMR_HSR1"/>
    <property type="match status" value="1"/>
</dbReference>
<keyword evidence="4" id="KW-0378">Hydrolase</keyword>
<dbReference type="CDD" id="cd01857">
    <property type="entry name" value="HSR1_MMR1"/>
    <property type="match status" value="1"/>
</dbReference>
<dbReference type="EMBL" id="MBFR01000714">
    <property type="protein sequence ID" value="PVU86180.1"/>
    <property type="molecule type" value="Genomic_DNA"/>
</dbReference>
<keyword evidence="5" id="KW-0342">GTP-binding</keyword>
<evidence type="ECO:0000256" key="1">
    <source>
        <dbReference type="ARBA" id="ARBA00004496"/>
    </source>
</evidence>